<feature type="region of interest" description="Disordered" evidence="1">
    <location>
        <begin position="1"/>
        <end position="30"/>
    </location>
</feature>
<dbReference type="AlphaFoldDB" id="A0AAV4G202"/>
<feature type="transmembrane region" description="Helical" evidence="2">
    <location>
        <begin position="37"/>
        <end position="62"/>
    </location>
</feature>
<protein>
    <submittedName>
        <fullName evidence="3">Uncharacterized protein</fullName>
    </submittedName>
</protein>
<evidence type="ECO:0000256" key="1">
    <source>
        <dbReference type="SAM" id="MobiDB-lite"/>
    </source>
</evidence>
<reference evidence="3 4" key="1">
    <citation type="journal article" date="2021" name="Elife">
        <title>Chloroplast acquisition without the gene transfer in kleptoplastic sea slugs, Plakobranchus ocellatus.</title>
        <authorList>
            <person name="Maeda T."/>
            <person name="Takahashi S."/>
            <person name="Yoshida T."/>
            <person name="Shimamura S."/>
            <person name="Takaki Y."/>
            <person name="Nagai Y."/>
            <person name="Toyoda A."/>
            <person name="Suzuki Y."/>
            <person name="Arimoto A."/>
            <person name="Ishii H."/>
            <person name="Satoh N."/>
            <person name="Nishiyama T."/>
            <person name="Hasebe M."/>
            <person name="Maruyama T."/>
            <person name="Minagawa J."/>
            <person name="Obokata J."/>
            <person name="Shigenobu S."/>
        </authorList>
    </citation>
    <scope>NUCLEOTIDE SEQUENCE [LARGE SCALE GENOMIC DNA]</scope>
</reference>
<keyword evidence="2" id="KW-1133">Transmembrane helix</keyword>
<sequence length="116" mass="12388">MHHSTIAMPTLTNQVPGGGGATDQQAGETTPDDGLPVWVWIAGSVSIAAVLLLVAIVVVCLIRRKRKAEVAQSPTQDPRSPTPLLHYDTLCQGGYEMPGNNGYLQPGGQNEYEHII</sequence>
<comment type="caution">
    <text evidence="3">The sequence shown here is derived from an EMBL/GenBank/DDBJ whole genome shotgun (WGS) entry which is preliminary data.</text>
</comment>
<organism evidence="3 4">
    <name type="scientific">Elysia marginata</name>
    <dbReference type="NCBI Taxonomy" id="1093978"/>
    <lineage>
        <taxon>Eukaryota</taxon>
        <taxon>Metazoa</taxon>
        <taxon>Spiralia</taxon>
        <taxon>Lophotrochozoa</taxon>
        <taxon>Mollusca</taxon>
        <taxon>Gastropoda</taxon>
        <taxon>Heterobranchia</taxon>
        <taxon>Euthyneura</taxon>
        <taxon>Panpulmonata</taxon>
        <taxon>Sacoglossa</taxon>
        <taxon>Placobranchoidea</taxon>
        <taxon>Plakobranchidae</taxon>
        <taxon>Elysia</taxon>
    </lineage>
</organism>
<name>A0AAV4G202_9GAST</name>
<evidence type="ECO:0000256" key="2">
    <source>
        <dbReference type="SAM" id="Phobius"/>
    </source>
</evidence>
<gene>
    <name evidence="3" type="ORF">ElyMa_000559400</name>
</gene>
<accession>A0AAV4G202</accession>
<dbReference type="Proteomes" id="UP000762676">
    <property type="component" value="Unassembled WGS sequence"/>
</dbReference>
<proteinExistence type="predicted"/>
<keyword evidence="4" id="KW-1185">Reference proteome</keyword>
<keyword evidence="2" id="KW-0812">Transmembrane</keyword>
<dbReference type="EMBL" id="BMAT01001094">
    <property type="protein sequence ID" value="GFR79572.1"/>
    <property type="molecule type" value="Genomic_DNA"/>
</dbReference>
<evidence type="ECO:0000313" key="3">
    <source>
        <dbReference type="EMBL" id="GFR79572.1"/>
    </source>
</evidence>
<keyword evidence="2" id="KW-0472">Membrane</keyword>
<evidence type="ECO:0000313" key="4">
    <source>
        <dbReference type="Proteomes" id="UP000762676"/>
    </source>
</evidence>